<sequence length="100" mass="11331">MPSRLVLIENLTQINLHIRREKCAHLLNTLPSKSAICGWNLIGSALRTPGSIPYMLYLTPHILLFAPRRAMFFPSIGTDSAHNKNVRPWHECITDKKGNL</sequence>
<evidence type="ECO:0000313" key="1">
    <source>
        <dbReference type="EMBL" id="EYC22515.1"/>
    </source>
</evidence>
<name>A0A016V505_9BILA</name>
<accession>A0A016V505</accession>
<dbReference type="EMBL" id="JARK01001353">
    <property type="protein sequence ID" value="EYC22515.1"/>
    <property type="molecule type" value="Genomic_DNA"/>
</dbReference>
<reference evidence="2" key="1">
    <citation type="journal article" date="2015" name="Nat. Genet.">
        <title>The genome and transcriptome of the zoonotic hookworm Ancylostoma ceylanicum identify infection-specific gene families.</title>
        <authorList>
            <person name="Schwarz E.M."/>
            <person name="Hu Y."/>
            <person name="Antoshechkin I."/>
            <person name="Miller M.M."/>
            <person name="Sternberg P.W."/>
            <person name="Aroian R.V."/>
        </authorList>
    </citation>
    <scope>NUCLEOTIDE SEQUENCE</scope>
    <source>
        <strain evidence="2">HY135</strain>
    </source>
</reference>
<keyword evidence="2" id="KW-1185">Reference proteome</keyword>
<dbReference type="AlphaFoldDB" id="A0A016V505"/>
<comment type="caution">
    <text evidence="1">The sequence shown here is derived from an EMBL/GenBank/DDBJ whole genome shotgun (WGS) entry which is preliminary data.</text>
</comment>
<gene>
    <name evidence="1" type="primary">Acey_s0017.g3399</name>
    <name evidence="1" type="ORF">Y032_0017g3399</name>
</gene>
<proteinExistence type="predicted"/>
<organism evidence="1 2">
    <name type="scientific">Ancylostoma ceylanicum</name>
    <dbReference type="NCBI Taxonomy" id="53326"/>
    <lineage>
        <taxon>Eukaryota</taxon>
        <taxon>Metazoa</taxon>
        <taxon>Ecdysozoa</taxon>
        <taxon>Nematoda</taxon>
        <taxon>Chromadorea</taxon>
        <taxon>Rhabditida</taxon>
        <taxon>Rhabditina</taxon>
        <taxon>Rhabditomorpha</taxon>
        <taxon>Strongyloidea</taxon>
        <taxon>Ancylostomatidae</taxon>
        <taxon>Ancylostomatinae</taxon>
        <taxon>Ancylostoma</taxon>
    </lineage>
</organism>
<dbReference type="Proteomes" id="UP000024635">
    <property type="component" value="Unassembled WGS sequence"/>
</dbReference>
<evidence type="ECO:0000313" key="2">
    <source>
        <dbReference type="Proteomes" id="UP000024635"/>
    </source>
</evidence>
<protein>
    <submittedName>
        <fullName evidence="1">Uncharacterized protein</fullName>
    </submittedName>
</protein>